<dbReference type="OrthoDB" id="7063880at2"/>
<proteinExistence type="predicted"/>
<feature type="domain" description="PilZ" evidence="1">
    <location>
        <begin position="6"/>
        <end position="88"/>
    </location>
</feature>
<dbReference type="HOGENOM" id="CLU_2450489_0_0_6"/>
<dbReference type="Pfam" id="PF07238">
    <property type="entry name" value="PilZ"/>
    <property type="match status" value="1"/>
</dbReference>
<dbReference type="Gene3D" id="2.40.10.220">
    <property type="entry name" value="predicted glycosyltransferase like domains"/>
    <property type="match status" value="1"/>
</dbReference>
<protein>
    <recommendedName>
        <fullName evidence="1">PilZ domain-containing protein</fullName>
    </recommendedName>
</protein>
<accession>Q2SCG8</accession>
<dbReference type="InterPro" id="IPR009875">
    <property type="entry name" value="PilZ_domain"/>
</dbReference>
<gene>
    <name evidence="2" type="ordered locus">HCH_04966</name>
</gene>
<name>Q2SCG8_HAHCH</name>
<dbReference type="SUPFAM" id="SSF141371">
    <property type="entry name" value="PilZ domain-like"/>
    <property type="match status" value="1"/>
</dbReference>
<keyword evidence="3" id="KW-1185">Reference proteome</keyword>
<sequence length="89" mass="9603">MSSHTERRRFERLTASMSVLLDHPVTGLHELKTVDLSEGGVLVTGDFAGNAEVGDLVSLKVVGLLQERSPTVPLKVVRCGANEMALNFV</sequence>
<evidence type="ECO:0000313" key="2">
    <source>
        <dbReference type="EMBL" id="ABC31656.1"/>
    </source>
</evidence>
<dbReference type="AlphaFoldDB" id="Q2SCG8"/>
<dbReference type="RefSeq" id="WP_011398721.1">
    <property type="nucleotide sequence ID" value="NC_007645.1"/>
</dbReference>
<dbReference type="Proteomes" id="UP000000238">
    <property type="component" value="Chromosome"/>
</dbReference>
<dbReference type="GO" id="GO:0035438">
    <property type="term" value="F:cyclic-di-GMP binding"/>
    <property type="evidence" value="ECO:0007669"/>
    <property type="project" value="InterPro"/>
</dbReference>
<dbReference type="KEGG" id="hch:HCH_04966"/>
<dbReference type="EMBL" id="CP000155">
    <property type="protein sequence ID" value="ABC31656.1"/>
    <property type="molecule type" value="Genomic_DNA"/>
</dbReference>
<organism evidence="2 3">
    <name type="scientific">Hahella chejuensis (strain KCTC 2396)</name>
    <dbReference type="NCBI Taxonomy" id="349521"/>
    <lineage>
        <taxon>Bacteria</taxon>
        <taxon>Pseudomonadati</taxon>
        <taxon>Pseudomonadota</taxon>
        <taxon>Gammaproteobacteria</taxon>
        <taxon>Oceanospirillales</taxon>
        <taxon>Hahellaceae</taxon>
        <taxon>Hahella</taxon>
    </lineage>
</organism>
<reference evidence="2 3" key="1">
    <citation type="journal article" date="2005" name="Nucleic Acids Res.">
        <title>Genomic blueprint of Hahella chejuensis, a marine microbe producing an algicidal agent.</title>
        <authorList>
            <person name="Jeong H."/>
            <person name="Yim J.H."/>
            <person name="Lee C."/>
            <person name="Choi S.-H."/>
            <person name="Park Y.K."/>
            <person name="Yoon S.H."/>
            <person name="Hur C.-G."/>
            <person name="Kang H.-Y."/>
            <person name="Kim D."/>
            <person name="Lee H.H."/>
            <person name="Park K.H."/>
            <person name="Park S.-H."/>
            <person name="Park H.-S."/>
            <person name="Lee H.K."/>
            <person name="Oh T.K."/>
            <person name="Kim J.F."/>
        </authorList>
    </citation>
    <scope>NUCLEOTIDE SEQUENCE [LARGE SCALE GENOMIC DNA]</scope>
    <source>
        <strain evidence="2 3">KCTC 2396</strain>
    </source>
</reference>
<evidence type="ECO:0000313" key="3">
    <source>
        <dbReference type="Proteomes" id="UP000000238"/>
    </source>
</evidence>
<evidence type="ECO:0000259" key="1">
    <source>
        <dbReference type="Pfam" id="PF07238"/>
    </source>
</evidence>